<evidence type="ECO:0000256" key="1">
    <source>
        <dbReference type="SAM" id="Phobius"/>
    </source>
</evidence>
<protein>
    <submittedName>
        <fullName evidence="2">Uncharacterized protein</fullName>
    </submittedName>
</protein>
<feature type="transmembrane region" description="Helical" evidence="1">
    <location>
        <begin position="159"/>
        <end position="180"/>
    </location>
</feature>
<organism evidence="2 3">
    <name type="scientific">Aurantiacibacter gilvus</name>
    <dbReference type="NCBI Taxonomy" id="3139141"/>
    <lineage>
        <taxon>Bacteria</taxon>
        <taxon>Pseudomonadati</taxon>
        <taxon>Pseudomonadota</taxon>
        <taxon>Alphaproteobacteria</taxon>
        <taxon>Sphingomonadales</taxon>
        <taxon>Erythrobacteraceae</taxon>
        <taxon>Aurantiacibacter</taxon>
    </lineage>
</organism>
<keyword evidence="1" id="KW-0812">Transmembrane</keyword>
<reference evidence="2 3" key="1">
    <citation type="submission" date="2024-04" db="EMBL/GenBank/DDBJ databases">
        <title>Aurantiacibacter sp. DGU6 16S ribosomal RNA gene Genome sequencing and assembly.</title>
        <authorList>
            <person name="Park S."/>
        </authorList>
    </citation>
    <scope>NUCLEOTIDE SEQUENCE [LARGE SCALE GENOMIC DNA]</scope>
    <source>
        <strain evidence="2 3">DGU6</strain>
    </source>
</reference>
<proteinExistence type="predicted"/>
<dbReference type="RefSeq" id="WP_341674098.1">
    <property type="nucleotide sequence ID" value="NZ_JBBYHV010000002.1"/>
</dbReference>
<dbReference type="Proteomes" id="UP001497045">
    <property type="component" value="Unassembled WGS sequence"/>
</dbReference>
<comment type="caution">
    <text evidence="2">The sequence shown here is derived from an EMBL/GenBank/DDBJ whole genome shotgun (WGS) entry which is preliminary data.</text>
</comment>
<evidence type="ECO:0000313" key="3">
    <source>
        <dbReference type="Proteomes" id="UP001497045"/>
    </source>
</evidence>
<gene>
    <name evidence="2" type="ORF">AAEO60_12800</name>
</gene>
<dbReference type="EMBL" id="JBBYHV010000002">
    <property type="protein sequence ID" value="MEL1251548.1"/>
    <property type="molecule type" value="Genomic_DNA"/>
</dbReference>
<evidence type="ECO:0000313" key="2">
    <source>
        <dbReference type="EMBL" id="MEL1251548.1"/>
    </source>
</evidence>
<name>A0ABU9IGI8_9SPHN</name>
<keyword evidence="3" id="KW-1185">Reference proteome</keyword>
<sequence length="477" mass="50622">MMLPTPPDGSAVVNATQVVSDRVSGIGDRLWQLELAALAAGDPAAAPVRRNRLANALAQLAASMLALGALLMVLVRFGGSSPARAAKELQAAPLVIALHGEDTTRTRHLRAALSRYCESDETAPPPVLLLGRPSAPLGTAASRLDPQAQLAGLPMFRPLSLGSFLAGLGPAFLLLLRGIAATRAFPGPLPFRERVAISYRMAQGAAHARWWKRAGRGAGPAKVVFGHTGTADTSQLEQAMQAGGAVTVHAVHGVNNGWPFAGLSDVAVFPSGADARLGASLPAYGRCLHLPLARPAVVAGNRDWALLTSYTHLLNPAFATLGSQPDCELVQWMCEAAKAHGQDPSRVFWRPHPQIALVPAPERERLEQAITDAGFIRWPEELPYEALGNFSAVVTTPSTVLVDAMRLGQPAIVVSTTPLQRDLLYAVHPLLVEDRDRLPAAIARVSDPESREQAFADAWAVIEPGDRLDLAHLLAES</sequence>
<keyword evidence="1" id="KW-0472">Membrane</keyword>
<keyword evidence="1" id="KW-1133">Transmembrane helix</keyword>
<dbReference type="SUPFAM" id="SSF53756">
    <property type="entry name" value="UDP-Glycosyltransferase/glycogen phosphorylase"/>
    <property type="match status" value="1"/>
</dbReference>
<feature type="transmembrane region" description="Helical" evidence="1">
    <location>
        <begin position="56"/>
        <end position="77"/>
    </location>
</feature>
<accession>A0ABU9IGI8</accession>